<dbReference type="Proteomes" id="UP000515153">
    <property type="component" value="Chromosome I"/>
</dbReference>
<dbReference type="AlphaFoldDB" id="A0A6P8B591"/>
<evidence type="ECO:0000256" key="1">
    <source>
        <dbReference type="ARBA" id="ARBA00005964"/>
    </source>
</evidence>
<dbReference type="GO" id="GO:0052689">
    <property type="term" value="F:carboxylic ester hydrolase activity"/>
    <property type="evidence" value="ECO:0007669"/>
    <property type="project" value="TreeGrafter"/>
</dbReference>
<reference evidence="4 5" key="1">
    <citation type="journal article" date="2019" name="Mol. Biol. Evol.">
        <title>Blast fungal genomes show frequent chromosomal changes, gene gains and losses, and effector gene turnover.</title>
        <authorList>
            <person name="Gomez Luciano L.B."/>
            <person name="Jason Tsai I."/>
            <person name="Chuma I."/>
            <person name="Tosa Y."/>
            <person name="Chen Y.H."/>
            <person name="Li J.Y."/>
            <person name="Li M.Y."/>
            <person name="Jade Lu M.Y."/>
            <person name="Nakayashiki H."/>
            <person name="Li W.H."/>
        </authorList>
    </citation>
    <scope>NUCLEOTIDE SEQUENCE [LARGE SCALE GENOMIC DNA]</scope>
    <source>
        <strain evidence="4 5">NI907</strain>
    </source>
</reference>
<organism evidence="4 5">
    <name type="scientific">Pyricularia grisea</name>
    <name type="common">Crabgrass-specific blast fungus</name>
    <name type="synonym">Magnaporthe grisea</name>
    <dbReference type="NCBI Taxonomy" id="148305"/>
    <lineage>
        <taxon>Eukaryota</taxon>
        <taxon>Fungi</taxon>
        <taxon>Dikarya</taxon>
        <taxon>Ascomycota</taxon>
        <taxon>Pezizomycotina</taxon>
        <taxon>Sordariomycetes</taxon>
        <taxon>Sordariomycetidae</taxon>
        <taxon>Magnaporthales</taxon>
        <taxon>Pyriculariaceae</taxon>
        <taxon>Pyricularia</taxon>
    </lineage>
</organism>
<accession>A0A6P8B591</accession>
<dbReference type="PROSITE" id="PS00941">
    <property type="entry name" value="CARBOXYLESTERASE_B_2"/>
    <property type="match status" value="1"/>
</dbReference>
<evidence type="ECO:0000256" key="2">
    <source>
        <dbReference type="ARBA" id="ARBA00022801"/>
    </source>
</evidence>
<evidence type="ECO:0000313" key="5">
    <source>
        <dbReference type="RefSeq" id="XP_030982362.1"/>
    </source>
</evidence>
<dbReference type="InterPro" id="IPR002018">
    <property type="entry name" value="CarbesteraseB"/>
</dbReference>
<dbReference type="PANTHER" id="PTHR43918:SF4">
    <property type="entry name" value="CARBOXYLIC ESTER HYDROLASE"/>
    <property type="match status" value="1"/>
</dbReference>
<dbReference type="Pfam" id="PF00135">
    <property type="entry name" value="COesterase"/>
    <property type="match status" value="1"/>
</dbReference>
<keyword evidence="4" id="KW-1185">Reference proteome</keyword>
<protein>
    <recommendedName>
        <fullName evidence="3">Carboxylesterase type B domain-containing protein</fullName>
    </recommendedName>
</protein>
<comment type="similarity">
    <text evidence="1">Belongs to the type-B carboxylesterase/lipase family.</text>
</comment>
<evidence type="ECO:0000313" key="4">
    <source>
        <dbReference type="Proteomes" id="UP000515153"/>
    </source>
</evidence>
<dbReference type="PANTHER" id="PTHR43918">
    <property type="entry name" value="ACETYLCHOLINESTERASE"/>
    <property type="match status" value="1"/>
</dbReference>
<reference evidence="5" key="3">
    <citation type="submission" date="2025-08" db="UniProtKB">
        <authorList>
            <consortium name="RefSeq"/>
        </authorList>
    </citation>
    <scope>IDENTIFICATION</scope>
    <source>
        <strain evidence="5">NI907</strain>
    </source>
</reference>
<proteinExistence type="inferred from homology"/>
<dbReference type="InterPro" id="IPR019819">
    <property type="entry name" value="Carboxylesterase_B_CS"/>
</dbReference>
<dbReference type="GeneID" id="41961446"/>
<sequence>MQPELIPSFILSPLILPTCMSGNFTPTVTIKNGTLSGVYNAAYQQDFFLGVPYAAPPIGDRRFRRPEPSLPWEGVRSAVTYSNWCMGINMNIVGFSQDPTGPMSEDCLYINIVRPTNTPPEAKLPVMAWIHGGAYLEGSANDPRYNGSFLVRNAEEMGTPIIFASLNYRLGTFATLFMGDAFFGFGRRATNRAWAAHGVPSYAYTFDAQTANLDPRLYGTAHFQEIPFVFGNDRGVGFEVNPIPPSDARYARLAKIMSEMWISFAVTHSPNNHHLPYVKPKWPVYSKTARTTLWFSLDDVQERPDTSRQEAYDIYSESWAVQN</sequence>
<name>A0A6P8B591_PYRGI</name>
<feature type="domain" description="Carboxylesterase type B" evidence="3">
    <location>
        <begin position="26"/>
        <end position="177"/>
    </location>
</feature>
<dbReference type="Gene3D" id="3.40.50.1820">
    <property type="entry name" value="alpha/beta hydrolase"/>
    <property type="match status" value="2"/>
</dbReference>
<evidence type="ECO:0000259" key="3">
    <source>
        <dbReference type="Pfam" id="PF00135"/>
    </source>
</evidence>
<dbReference type="RefSeq" id="XP_030982362.1">
    <property type="nucleotide sequence ID" value="XM_031126537.1"/>
</dbReference>
<dbReference type="InterPro" id="IPR050654">
    <property type="entry name" value="AChE-related_enzymes"/>
</dbReference>
<keyword evidence="2" id="KW-0378">Hydrolase</keyword>
<reference evidence="5" key="2">
    <citation type="submission" date="2019-10" db="EMBL/GenBank/DDBJ databases">
        <authorList>
            <consortium name="NCBI Genome Project"/>
        </authorList>
    </citation>
    <scope>NUCLEOTIDE SEQUENCE</scope>
    <source>
        <strain evidence="5">NI907</strain>
    </source>
</reference>
<dbReference type="KEGG" id="pgri:PgNI_06514"/>
<dbReference type="InterPro" id="IPR029058">
    <property type="entry name" value="AB_hydrolase_fold"/>
</dbReference>
<dbReference type="SUPFAM" id="SSF53474">
    <property type="entry name" value="alpha/beta-Hydrolases"/>
    <property type="match status" value="1"/>
</dbReference>
<gene>
    <name evidence="5" type="ORF">PgNI_06514</name>
</gene>